<dbReference type="GO" id="GO:0003824">
    <property type="term" value="F:catalytic activity"/>
    <property type="evidence" value="ECO:0007669"/>
    <property type="project" value="UniProtKB-ARBA"/>
</dbReference>
<dbReference type="OrthoDB" id="63962at2"/>
<keyword evidence="3" id="KW-1185">Reference proteome</keyword>
<dbReference type="AlphaFoldDB" id="A0A561VCB3"/>
<comment type="caution">
    <text evidence="2">The sequence shown here is derived from an EMBL/GenBank/DDBJ whole genome shotgun (WGS) entry which is preliminary data.</text>
</comment>
<accession>A0A561VCB3</accession>
<sequence length="286" mass="29634">MTEPDEIDVPVAGGTLRVLSWPADGPLVIAAHGITANALSWAAVARALAGRAHLVAPDLRGRAGSAGLPGPYGMAAHAGDLLAVADRFAAPAPALVGHSMGAFVAAATAARHPGRFGPVLMVDGGVALGVPADVDVDAALEAVIGPAMRRLSMTFASAEDYLGYFRANPALGRYWDADLEGYVLRDFTGSGSSCRIEAIRADAADMLRDPPPAPFPLLWAPRGLMDEDTGLYRAEQLAGRDAEPVPDVNHYTILTGSGARRVADRIHTMVTADVAGGHMGFPETSP</sequence>
<dbReference type="RefSeq" id="WP_122978485.1">
    <property type="nucleotide sequence ID" value="NZ_BOMX01000180.1"/>
</dbReference>
<proteinExistence type="predicted"/>
<dbReference type="InterPro" id="IPR029058">
    <property type="entry name" value="AB_hydrolase_fold"/>
</dbReference>
<gene>
    <name evidence="2" type="ORF">FHX34_10953</name>
</gene>
<dbReference type="PANTHER" id="PTHR43798:SF33">
    <property type="entry name" value="HYDROLASE, PUTATIVE (AFU_ORTHOLOGUE AFUA_2G14860)-RELATED"/>
    <property type="match status" value="1"/>
</dbReference>
<dbReference type="EMBL" id="VIWY01000009">
    <property type="protein sequence ID" value="TWG09254.1"/>
    <property type="molecule type" value="Genomic_DNA"/>
</dbReference>
<feature type="domain" description="AB hydrolase-1" evidence="1">
    <location>
        <begin position="26"/>
        <end position="124"/>
    </location>
</feature>
<dbReference type="Pfam" id="PF00561">
    <property type="entry name" value="Abhydrolase_1"/>
    <property type="match status" value="1"/>
</dbReference>
<evidence type="ECO:0000313" key="3">
    <source>
        <dbReference type="Proteomes" id="UP000320239"/>
    </source>
</evidence>
<dbReference type="InterPro" id="IPR050266">
    <property type="entry name" value="AB_hydrolase_sf"/>
</dbReference>
<dbReference type="Proteomes" id="UP000320239">
    <property type="component" value="Unassembled WGS sequence"/>
</dbReference>
<dbReference type="PANTHER" id="PTHR43798">
    <property type="entry name" value="MONOACYLGLYCEROL LIPASE"/>
    <property type="match status" value="1"/>
</dbReference>
<organism evidence="2 3">
    <name type="scientific">Actinoplanes teichomyceticus</name>
    <dbReference type="NCBI Taxonomy" id="1867"/>
    <lineage>
        <taxon>Bacteria</taxon>
        <taxon>Bacillati</taxon>
        <taxon>Actinomycetota</taxon>
        <taxon>Actinomycetes</taxon>
        <taxon>Micromonosporales</taxon>
        <taxon>Micromonosporaceae</taxon>
        <taxon>Actinoplanes</taxon>
    </lineage>
</organism>
<protein>
    <submittedName>
        <fullName evidence="2">Prepilin-type processing-associated H-X9-DG protein</fullName>
    </submittedName>
</protein>
<dbReference type="Gene3D" id="3.40.50.1820">
    <property type="entry name" value="alpha/beta hydrolase"/>
    <property type="match status" value="1"/>
</dbReference>
<dbReference type="GO" id="GO:0016020">
    <property type="term" value="C:membrane"/>
    <property type="evidence" value="ECO:0007669"/>
    <property type="project" value="TreeGrafter"/>
</dbReference>
<dbReference type="SUPFAM" id="SSF53474">
    <property type="entry name" value="alpha/beta-Hydrolases"/>
    <property type="match status" value="1"/>
</dbReference>
<evidence type="ECO:0000259" key="1">
    <source>
        <dbReference type="Pfam" id="PF00561"/>
    </source>
</evidence>
<evidence type="ECO:0000313" key="2">
    <source>
        <dbReference type="EMBL" id="TWG09254.1"/>
    </source>
</evidence>
<name>A0A561VCB3_ACTTI</name>
<reference evidence="2 3" key="1">
    <citation type="submission" date="2019-06" db="EMBL/GenBank/DDBJ databases">
        <title>Sequencing the genomes of 1000 actinobacteria strains.</title>
        <authorList>
            <person name="Klenk H.-P."/>
        </authorList>
    </citation>
    <scope>NUCLEOTIDE SEQUENCE [LARGE SCALE GENOMIC DNA]</scope>
    <source>
        <strain evidence="2 3">DSM 43866</strain>
    </source>
</reference>
<dbReference type="InterPro" id="IPR000073">
    <property type="entry name" value="AB_hydrolase_1"/>
</dbReference>